<evidence type="ECO:0000313" key="2">
    <source>
        <dbReference type="EMBL" id="KAB8349408.1"/>
    </source>
</evidence>
<proteinExistence type="predicted"/>
<dbReference type="SUPFAM" id="SSF52266">
    <property type="entry name" value="SGNH hydrolase"/>
    <property type="match status" value="1"/>
</dbReference>
<comment type="caution">
    <text evidence="2">The sequence shown here is derived from an EMBL/GenBank/DDBJ whole genome shotgun (WGS) entry which is preliminary data.</text>
</comment>
<keyword evidence="3" id="KW-1185">Reference proteome</keyword>
<dbReference type="EMBL" id="VIBQ01000014">
    <property type="protein sequence ID" value="KAB8349408.1"/>
    <property type="molecule type" value="Genomic_DNA"/>
</dbReference>
<dbReference type="OrthoDB" id="3915838at2759"/>
<organism evidence="2 3">
    <name type="scientific">Carpinus fangiana</name>
    <dbReference type="NCBI Taxonomy" id="176857"/>
    <lineage>
        <taxon>Eukaryota</taxon>
        <taxon>Viridiplantae</taxon>
        <taxon>Streptophyta</taxon>
        <taxon>Embryophyta</taxon>
        <taxon>Tracheophyta</taxon>
        <taxon>Spermatophyta</taxon>
        <taxon>Magnoliopsida</taxon>
        <taxon>eudicotyledons</taxon>
        <taxon>Gunneridae</taxon>
        <taxon>Pentapetalae</taxon>
        <taxon>rosids</taxon>
        <taxon>fabids</taxon>
        <taxon>Fagales</taxon>
        <taxon>Betulaceae</taxon>
        <taxon>Carpinus</taxon>
    </lineage>
</organism>
<name>A0A5N6KVN2_9ROSI</name>
<accession>A0A5N6KVN2</accession>
<dbReference type="Gene3D" id="3.40.50.1110">
    <property type="entry name" value="SGNH hydrolase"/>
    <property type="match status" value="1"/>
</dbReference>
<evidence type="ECO:0000259" key="1">
    <source>
        <dbReference type="Pfam" id="PF13472"/>
    </source>
</evidence>
<dbReference type="Proteomes" id="UP000327013">
    <property type="component" value="Unassembled WGS sequence"/>
</dbReference>
<dbReference type="InterPro" id="IPR013830">
    <property type="entry name" value="SGNH_hydro"/>
</dbReference>
<reference evidence="2 3" key="1">
    <citation type="submission" date="2019-06" db="EMBL/GenBank/DDBJ databases">
        <title>A chromosomal-level reference genome of Carpinus fangiana (Coryloideae, Betulaceae).</title>
        <authorList>
            <person name="Yang X."/>
            <person name="Wang Z."/>
            <person name="Zhang L."/>
            <person name="Hao G."/>
            <person name="Liu J."/>
            <person name="Yang Y."/>
        </authorList>
    </citation>
    <scope>NUCLEOTIDE SEQUENCE [LARGE SCALE GENOMIC DNA]</scope>
    <source>
        <strain evidence="2">Cfa_2016G</strain>
        <tissue evidence="2">Leaf</tissue>
    </source>
</reference>
<protein>
    <recommendedName>
        <fullName evidence="1">SGNH hydrolase-type esterase domain-containing protein</fullName>
    </recommendedName>
</protein>
<gene>
    <name evidence="2" type="ORF">FH972_023435</name>
</gene>
<dbReference type="GO" id="GO:0004622">
    <property type="term" value="F:phosphatidylcholine lysophospholipase activity"/>
    <property type="evidence" value="ECO:0007669"/>
    <property type="project" value="TreeGrafter"/>
</dbReference>
<sequence length="190" mass="20529">MLSGTTPLYSSIQTVTYTSMFQNVTSLGSQQDGNFTQNYNEGHPAARIDGIQANFTQALPSYPNAADVVFLMAGINDVAGNYNLSTAPARLGGLIDLMFSSFPNTVVIVAQCSPVTYKPWEALKVQFNAAIPPLVQARVDQGMKIVMVNMSAALTTADLADIAHPTEAGYMKMATEWFRGVNVARQKGWL</sequence>
<dbReference type="PANTHER" id="PTHR30383">
    <property type="entry name" value="THIOESTERASE 1/PROTEASE 1/LYSOPHOSPHOLIPASE L1"/>
    <property type="match status" value="1"/>
</dbReference>
<dbReference type="InterPro" id="IPR051532">
    <property type="entry name" value="Ester_Hydrolysis_Enzymes"/>
</dbReference>
<evidence type="ECO:0000313" key="3">
    <source>
        <dbReference type="Proteomes" id="UP000327013"/>
    </source>
</evidence>
<dbReference type="PANTHER" id="PTHR30383:SF5">
    <property type="entry name" value="SGNH HYDROLASE-TYPE ESTERASE DOMAIN-CONTAINING PROTEIN"/>
    <property type="match status" value="1"/>
</dbReference>
<dbReference type="InterPro" id="IPR036514">
    <property type="entry name" value="SGNH_hydro_sf"/>
</dbReference>
<dbReference type="Pfam" id="PF13472">
    <property type="entry name" value="Lipase_GDSL_2"/>
    <property type="match status" value="1"/>
</dbReference>
<feature type="domain" description="SGNH hydrolase-type esterase" evidence="1">
    <location>
        <begin position="39"/>
        <end position="170"/>
    </location>
</feature>
<dbReference type="AlphaFoldDB" id="A0A5N6KVN2"/>